<feature type="compositionally biased region" description="Basic and acidic residues" evidence="1">
    <location>
        <begin position="242"/>
        <end position="256"/>
    </location>
</feature>
<feature type="compositionally biased region" description="Low complexity" evidence="1">
    <location>
        <begin position="283"/>
        <end position="292"/>
    </location>
</feature>
<keyword evidence="4" id="KW-1185">Reference proteome</keyword>
<accession>A0A9P6FDG0</accession>
<organism evidence="3 4">
    <name type="scientific">Mortierella hygrophila</name>
    <dbReference type="NCBI Taxonomy" id="979708"/>
    <lineage>
        <taxon>Eukaryota</taxon>
        <taxon>Fungi</taxon>
        <taxon>Fungi incertae sedis</taxon>
        <taxon>Mucoromycota</taxon>
        <taxon>Mortierellomycotina</taxon>
        <taxon>Mortierellomycetes</taxon>
        <taxon>Mortierellales</taxon>
        <taxon>Mortierellaceae</taxon>
        <taxon>Mortierella</taxon>
    </lineage>
</organism>
<keyword evidence="2" id="KW-0472">Membrane</keyword>
<feature type="compositionally biased region" description="Low complexity" evidence="1">
    <location>
        <begin position="97"/>
        <end position="110"/>
    </location>
</feature>
<evidence type="ECO:0000313" key="4">
    <source>
        <dbReference type="Proteomes" id="UP000723463"/>
    </source>
</evidence>
<feature type="compositionally biased region" description="Gly residues" evidence="1">
    <location>
        <begin position="211"/>
        <end position="228"/>
    </location>
</feature>
<evidence type="ECO:0000256" key="2">
    <source>
        <dbReference type="SAM" id="Phobius"/>
    </source>
</evidence>
<protein>
    <submittedName>
        <fullName evidence="3">Uncharacterized protein</fullName>
    </submittedName>
</protein>
<feature type="compositionally biased region" description="Polar residues" evidence="1">
    <location>
        <begin position="196"/>
        <end position="207"/>
    </location>
</feature>
<evidence type="ECO:0000256" key="1">
    <source>
        <dbReference type="SAM" id="MobiDB-lite"/>
    </source>
</evidence>
<evidence type="ECO:0000313" key="3">
    <source>
        <dbReference type="EMBL" id="KAF9548774.1"/>
    </source>
</evidence>
<feature type="transmembrane region" description="Helical" evidence="2">
    <location>
        <begin position="20"/>
        <end position="44"/>
    </location>
</feature>
<dbReference type="AlphaFoldDB" id="A0A9P6FDG0"/>
<name>A0A9P6FDG0_9FUNG</name>
<keyword evidence="2" id="KW-0812">Transmembrane</keyword>
<dbReference type="EMBL" id="JAAAXW010000026">
    <property type="protein sequence ID" value="KAF9548774.1"/>
    <property type="molecule type" value="Genomic_DNA"/>
</dbReference>
<feature type="compositionally biased region" description="Basic and acidic residues" evidence="1">
    <location>
        <begin position="53"/>
        <end position="67"/>
    </location>
</feature>
<feature type="region of interest" description="Disordered" evidence="1">
    <location>
        <begin position="53"/>
        <end position="120"/>
    </location>
</feature>
<feature type="region of interest" description="Disordered" evidence="1">
    <location>
        <begin position="196"/>
        <end position="292"/>
    </location>
</feature>
<sequence>MNNGNNSGSGSGSSLSSGSSMGAIIGGIAAAVVIILAMTGFLFYRRHNRRSSLDKAQNRLDAKERGQGEGGGGDDDPPLMEDGKIEETLLDEKDVTGEGARASGSTSAAATEEELGGPVARIRGPQVLHADIDDLNVKTPLHEFEAQRNSWLTLPPPWESPRSPQDTIQQDHLLRLLRVQQEQMEKLQHLVVQHRMSQTPQSPQALNTAVEGGGSSGIASGTGFGDGDGVTVQNLVSPGKNSGEKRHESKDLDRSDLSGLPASKLNDIDDDGYSVTTTKVDDNSNTTSQSNSNNLVEFVTPSAANINIATAFCADRDSVIKDLTVSLTTGGVSEERAALISAIAAMKAQHDEQYQLIHEDLAGTSSVP</sequence>
<feature type="compositionally biased region" description="Basic and acidic residues" evidence="1">
    <location>
        <begin position="81"/>
        <end position="96"/>
    </location>
</feature>
<proteinExistence type="predicted"/>
<comment type="caution">
    <text evidence="3">The sequence shown here is derived from an EMBL/GenBank/DDBJ whole genome shotgun (WGS) entry which is preliminary data.</text>
</comment>
<keyword evidence="2" id="KW-1133">Transmembrane helix</keyword>
<gene>
    <name evidence="3" type="ORF">EC957_005708</name>
</gene>
<reference evidence="3" key="1">
    <citation type="journal article" date="2020" name="Fungal Divers.">
        <title>Resolving the Mortierellaceae phylogeny through synthesis of multi-gene phylogenetics and phylogenomics.</title>
        <authorList>
            <person name="Vandepol N."/>
            <person name="Liber J."/>
            <person name="Desiro A."/>
            <person name="Na H."/>
            <person name="Kennedy M."/>
            <person name="Barry K."/>
            <person name="Grigoriev I.V."/>
            <person name="Miller A.N."/>
            <person name="O'Donnell K."/>
            <person name="Stajich J.E."/>
            <person name="Bonito G."/>
        </authorList>
    </citation>
    <scope>NUCLEOTIDE SEQUENCE</scope>
    <source>
        <strain evidence="3">NRRL 2591</strain>
    </source>
</reference>
<dbReference type="Proteomes" id="UP000723463">
    <property type="component" value="Unassembled WGS sequence"/>
</dbReference>